<dbReference type="EMBL" id="MHWT01000028">
    <property type="protein sequence ID" value="OHB11728.1"/>
    <property type="molecule type" value="Genomic_DNA"/>
</dbReference>
<gene>
    <name evidence="1" type="ORF">A3G99_03135</name>
</gene>
<sequence length="63" mass="7329">MEALLILTTTTITLITLKAIIGFRFPWEPTMKAKRSLQRNLEMIKGSIPSEIYNEMQYAIERI</sequence>
<evidence type="ECO:0000313" key="1">
    <source>
        <dbReference type="EMBL" id="OHB11728.1"/>
    </source>
</evidence>
<reference evidence="1 2" key="1">
    <citation type="journal article" date="2016" name="Nat. Commun.">
        <title>Thousands of microbial genomes shed light on interconnected biogeochemical processes in an aquifer system.</title>
        <authorList>
            <person name="Anantharaman K."/>
            <person name="Brown C.T."/>
            <person name="Hug L.A."/>
            <person name="Sharon I."/>
            <person name="Castelle C.J."/>
            <person name="Probst A.J."/>
            <person name="Thomas B.C."/>
            <person name="Singh A."/>
            <person name="Wilkins M.J."/>
            <person name="Karaoz U."/>
            <person name="Brodie E.L."/>
            <person name="Williams K.H."/>
            <person name="Hubbard S.S."/>
            <person name="Banfield J.F."/>
        </authorList>
    </citation>
    <scope>NUCLEOTIDE SEQUENCE [LARGE SCALE GENOMIC DNA]</scope>
</reference>
<protein>
    <submittedName>
        <fullName evidence="1">Uncharacterized protein</fullName>
    </submittedName>
</protein>
<dbReference type="Proteomes" id="UP000176558">
    <property type="component" value="Unassembled WGS sequence"/>
</dbReference>
<evidence type="ECO:0000313" key="2">
    <source>
        <dbReference type="Proteomes" id="UP000176558"/>
    </source>
</evidence>
<proteinExistence type="predicted"/>
<name>A0A1G2UQR8_9BACT</name>
<organism evidence="1 2">
    <name type="scientific">Candidatus Zambryskibacteria bacterium RIFCSPLOWO2_12_FULL_39_23</name>
    <dbReference type="NCBI Taxonomy" id="1802776"/>
    <lineage>
        <taxon>Bacteria</taxon>
        <taxon>Candidatus Zambryskiibacteriota</taxon>
    </lineage>
</organism>
<dbReference type="AlphaFoldDB" id="A0A1G2UQR8"/>
<accession>A0A1G2UQR8</accession>
<comment type="caution">
    <text evidence="1">The sequence shown here is derived from an EMBL/GenBank/DDBJ whole genome shotgun (WGS) entry which is preliminary data.</text>
</comment>